<feature type="domain" description="PB1" evidence="3">
    <location>
        <begin position="5"/>
        <end position="88"/>
    </location>
</feature>
<dbReference type="SMART" id="SM00666">
    <property type="entry name" value="PB1"/>
    <property type="match status" value="1"/>
</dbReference>
<evidence type="ECO:0000313" key="5">
    <source>
        <dbReference type="Proteomes" id="UP001281761"/>
    </source>
</evidence>
<dbReference type="InterPro" id="IPR000270">
    <property type="entry name" value="PB1_dom"/>
</dbReference>
<name>A0ABQ9WU54_9EUKA</name>
<dbReference type="Gene3D" id="3.10.20.90">
    <property type="entry name" value="Phosphatidylinositol 3-kinase Catalytic Subunit, Chain A, domain 1"/>
    <property type="match status" value="1"/>
</dbReference>
<feature type="transmembrane region" description="Helical" evidence="2">
    <location>
        <begin position="252"/>
        <end position="275"/>
    </location>
</feature>
<evidence type="ECO:0000256" key="2">
    <source>
        <dbReference type="SAM" id="Phobius"/>
    </source>
</evidence>
<keyword evidence="5" id="KW-1185">Reference proteome</keyword>
<feature type="region of interest" description="Disordered" evidence="1">
    <location>
        <begin position="184"/>
        <end position="212"/>
    </location>
</feature>
<dbReference type="CDD" id="cd05992">
    <property type="entry name" value="PB1"/>
    <property type="match status" value="1"/>
</dbReference>
<organism evidence="4 5">
    <name type="scientific">Blattamonas nauphoetae</name>
    <dbReference type="NCBI Taxonomy" id="2049346"/>
    <lineage>
        <taxon>Eukaryota</taxon>
        <taxon>Metamonada</taxon>
        <taxon>Preaxostyla</taxon>
        <taxon>Oxymonadida</taxon>
        <taxon>Blattamonas</taxon>
    </lineage>
</organism>
<dbReference type="SUPFAM" id="SSF54277">
    <property type="entry name" value="CAD &amp; PB1 domains"/>
    <property type="match status" value="1"/>
</dbReference>
<comment type="caution">
    <text evidence="4">The sequence shown here is derived from an EMBL/GenBank/DDBJ whole genome shotgun (WGS) entry which is preliminary data.</text>
</comment>
<dbReference type="EMBL" id="JARBJD010000367">
    <property type="protein sequence ID" value="KAK2943035.1"/>
    <property type="molecule type" value="Genomic_DNA"/>
</dbReference>
<keyword evidence="2" id="KW-0812">Transmembrane</keyword>
<gene>
    <name evidence="4" type="ORF">BLNAU_22046</name>
</gene>
<accession>A0ABQ9WU54</accession>
<keyword evidence="2" id="KW-1133">Transmembrane helix</keyword>
<dbReference type="Pfam" id="PF00564">
    <property type="entry name" value="PB1"/>
    <property type="match status" value="1"/>
</dbReference>
<keyword evidence="2" id="KW-0472">Membrane</keyword>
<proteinExistence type="predicted"/>
<evidence type="ECO:0000256" key="1">
    <source>
        <dbReference type="SAM" id="MobiDB-lite"/>
    </source>
</evidence>
<feature type="transmembrane region" description="Helical" evidence="2">
    <location>
        <begin position="157"/>
        <end position="173"/>
    </location>
</feature>
<dbReference type="Proteomes" id="UP001281761">
    <property type="component" value="Unassembled WGS sequence"/>
</dbReference>
<protein>
    <recommendedName>
        <fullName evidence="3">PB1 domain-containing protein</fullName>
    </recommendedName>
</protein>
<reference evidence="4 5" key="1">
    <citation type="journal article" date="2022" name="bioRxiv">
        <title>Genomics of Preaxostyla Flagellates Illuminates Evolutionary Transitions and the Path Towards Mitochondrial Loss.</title>
        <authorList>
            <person name="Novak L.V.F."/>
            <person name="Treitli S.C."/>
            <person name="Pyrih J."/>
            <person name="Halakuc P."/>
            <person name="Pipaliya S.V."/>
            <person name="Vacek V."/>
            <person name="Brzon O."/>
            <person name="Soukal P."/>
            <person name="Eme L."/>
            <person name="Dacks J.B."/>
            <person name="Karnkowska A."/>
            <person name="Elias M."/>
            <person name="Hampl V."/>
        </authorList>
    </citation>
    <scope>NUCLEOTIDE SEQUENCE [LARGE SCALE GENOMIC DNA]</scope>
    <source>
        <strain evidence="4">NAU3</strain>
        <tissue evidence="4">Gut</tissue>
    </source>
</reference>
<evidence type="ECO:0000313" key="4">
    <source>
        <dbReference type="EMBL" id="KAK2943035.1"/>
    </source>
</evidence>
<sequence>MSSYNQTLKISYSVTDETRRMEVNQIPSMEAHLGQIHSLFNIHPASPLSVAYTNNEGDIITVANDDDIQTAFETAQLGRSINFSVSPKHHKAHHHAVCCCRRRRVGRRFWADREHPFGFTQRQFPFGMPFPLRIATRFDKQAVQTQLESTFGAIKEFLTLVIVAMGLHLLFLFKHILNKTKPHEDQTSAAQKEGTQDDTSTPRQTDHAAPCFSQSLPVPQPPLATPAEQDNSGSFQQFGVNFMQFFQAMTKLTCWSILFSLFWGNLAGSTLNFWIQRRQQQSRRPPLCVSKYCARPYTPRTNTTQSATGSTSNLFPSLPHGVSRFLPLSIPVPVNRNITINLILLQHINESMLHFGIVVFLQQPLPNITEFRTQPSAGHLRIHLSPPSRNATILQPDCLPKPGEPSDVLEDPAIQAAFDECHGRPKSDAKHTLVSSRRKRRNLLRFKRQTEHSLAKRQQSATFSRAVAVLSESSDIGDETSSTSDFCITDPESADLLANNSAQTVLSPNYHPLGRIVSDDVAIHRPH</sequence>
<evidence type="ECO:0000259" key="3">
    <source>
        <dbReference type="SMART" id="SM00666"/>
    </source>
</evidence>